<proteinExistence type="predicted"/>
<evidence type="ECO:0000313" key="3">
    <source>
        <dbReference type="Proteomes" id="UP000276215"/>
    </source>
</evidence>
<keyword evidence="1" id="KW-1133">Transmembrane helix</keyword>
<evidence type="ECO:0000256" key="1">
    <source>
        <dbReference type="SAM" id="Phobius"/>
    </source>
</evidence>
<sequence length="604" mass="68075">MAILDHPAAGTAPMLQNNMGTLPDWVSAICSLIATVVALLTLITVYLASIQILTRRQIYRLGLSKKSLGPWKSTVVSPSAIRMQTQIKTPTLSVPLLVQKKWKPEIAFPVGFELSPKKAHADLEAGTQVHVLAEASWVNFLQGLGLNPENGKSFYKMQYESELVNGIVPMRWKGRDLVGICSILGFQSIESDPSTRKPMQLPTRWSGPLGWLQFRASSDGCIVEYRRRAVIKDQLHEESHDYYRKLNVECRPFKLKSRLWQSISGMCLSDNEYFTDEELKGKLFGRKANRPQGLRPEDFEKGMSQASSQHTRGISDLLGFLDSDFEKKASEGNSKKRMAVLYLSPGHLSVAIEGELVHSRGLGQDTTYEHSYIYTDEDEVDKEYEFKLGCLRMNRDLLAYMKEAVLRIEPDGFYFSSSKLLNFQVAQIWSHASSISEKRLDKKYIFPTDRLAAWAESEPSKQLRDDSPEKQLCSAIKLINNFQLIKSTSRAMFTTADMVLISKASVSLRDLIKDTGMDLVWAILASPKVFDHLTKCITETTMEDLLASKLSCSSGFFNFEKMKCSAELDMGLSEEKIRVELVGNRTFEGIQVVATVMDVFLNFS</sequence>
<dbReference type="OrthoDB" id="5413544at2759"/>
<dbReference type="EMBL" id="ML120473">
    <property type="protein sequence ID" value="RPA92427.1"/>
    <property type="molecule type" value="Genomic_DNA"/>
</dbReference>
<feature type="transmembrane region" description="Helical" evidence="1">
    <location>
        <begin position="25"/>
        <end position="48"/>
    </location>
</feature>
<dbReference type="AlphaFoldDB" id="A0A3N4J598"/>
<keyword evidence="1" id="KW-0812">Transmembrane</keyword>
<organism evidence="2 3">
    <name type="scientific">Choiromyces venosus 120613-1</name>
    <dbReference type="NCBI Taxonomy" id="1336337"/>
    <lineage>
        <taxon>Eukaryota</taxon>
        <taxon>Fungi</taxon>
        <taxon>Dikarya</taxon>
        <taxon>Ascomycota</taxon>
        <taxon>Pezizomycotina</taxon>
        <taxon>Pezizomycetes</taxon>
        <taxon>Pezizales</taxon>
        <taxon>Tuberaceae</taxon>
        <taxon>Choiromyces</taxon>
    </lineage>
</organism>
<name>A0A3N4J598_9PEZI</name>
<dbReference type="Proteomes" id="UP000276215">
    <property type="component" value="Unassembled WGS sequence"/>
</dbReference>
<keyword evidence="1" id="KW-0472">Membrane</keyword>
<protein>
    <submittedName>
        <fullName evidence="2">Uncharacterized protein</fullName>
    </submittedName>
</protein>
<gene>
    <name evidence="2" type="ORF">L873DRAFT_1862036</name>
</gene>
<evidence type="ECO:0000313" key="2">
    <source>
        <dbReference type="EMBL" id="RPA92427.1"/>
    </source>
</evidence>
<keyword evidence="3" id="KW-1185">Reference proteome</keyword>
<accession>A0A3N4J598</accession>
<reference evidence="2 3" key="1">
    <citation type="journal article" date="2018" name="Nat. Ecol. Evol.">
        <title>Pezizomycetes genomes reveal the molecular basis of ectomycorrhizal truffle lifestyle.</title>
        <authorList>
            <person name="Murat C."/>
            <person name="Payen T."/>
            <person name="Noel B."/>
            <person name="Kuo A."/>
            <person name="Morin E."/>
            <person name="Chen J."/>
            <person name="Kohler A."/>
            <person name="Krizsan K."/>
            <person name="Balestrini R."/>
            <person name="Da Silva C."/>
            <person name="Montanini B."/>
            <person name="Hainaut M."/>
            <person name="Levati E."/>
            <person name="Barry K.W."/>
            <person name="Belfiori B."/>
            <person name="Cichocki N."/>
            <person name="Clum A."/>
            <person name="Dockter R.B."/>
            <person name="Fauchery L."/>
            <person name="Guy J."/>
            <person name="Iotti M."/>
            <person name="Le Tacon F."/>
            <person name="Lindquist E.A."/>
            <person name="Lipzen A."/>
            <person name="Malagnac F."/>
            <person name="Mello A."/>
            <person name="Molinier V."/>
            <person name="Miyauchi S."/>
            <person name="Poulain J."/>
            <person name="Riccioni C."/>
            <person name="Rubini A."/>
            <person name="Sitrit Y."/>
            <person name="Splivallo R."/>
            <person name="Traeger S."/>
            <person name="Wang M."/>
            <person name="Zifcakova L."/>
            <person name="Wipf D."/>
            <person name="Zambonelli A."/>
            <person name="Paolocci F."/>
            <person name="Nowrousian M."/>
            <person name="Ottonello S."/>
            <person name="Baldrian P."/>
            <person name="Spatafora J.W."/>
            <person name="Henrissat B."/>
            <person name="Nagy L.G."/>
            <person name="Aury J.M."/>
            <person name="Wincker P."/>
            <person name="Grigoriev I.V."/>
            <person name="Bonfante P."/>
            <person name="Martin F.M."/>
        </authorList>
    </citation>
    <scope>NUCLEOTIDE SEQUENCE [LARGE SCALE GENOMIC DNA]</scope>
    <source>
        <strain evidence="2 3">120613-1</strain>
    </source>
</reference>